<evidence type="ECO:0000256" key="2">
    <source>
        <dbReference type="ARBA" id="ARBA00010790"/>
    </source>
</evidence>
<gene>
    <name evidence="7" type="ordered locus">Halhy_2886</name>
</gene>
<evidence type="ECO:0000256" key="1">
    <source>
        <dbReference type="ARBA" id="ARBA00001974"/>
    </source>
</evidence>
<dbReference type="PANTHER" id="PTHR42784:SF1">
    <property type="entry name" value="PYRANOSE 2-OXIDASE"/>
    <property type="match status" value="1"/>
</dbReference>
<comment type="cofactor">
    <cofactor evidence="1">
        <name>FAD</name>
        <dbReference type="ChEBI" id="CHEBI:57692"/>
    </cofactor>
</comment>
<evidence type="ECO:0000256" key="5">
    <source>
        <dbReference type="ARBA" id="ARBA00023002"/>
    </source>
</evidence>
<dbReference type="AlphaFoldDB" id="F4L453"/>
<dbReference type="GO" id="GO:0016614">
    <property type="term" value="F:oxidoreductase activity, acting on CH-OH group of donors"/>
    <property type="evidence" value="ECO:0007669"/>
    <property type="project" value="InterPro"/>
</dbReference>
<dbReference type="STRING" id="760192.Halhy_2886"/>
<feature type="domain" description="Glucose-methanol-choline oxidoreductase C-terminal" evidence="6">
    <location>
        <begin position="344"/>
        <end position="458"/>
    </location>
</feature>
<evidence type="ECO:0000313" key="8">
    <source>
        <dbReference type="Proteomes" id="UP000008461"/>
    </source>
</evidence>
<comment type="similarity">
    <text evidence="2">Belongs to the GMC oxidoreductase family.</text>
</comment>
<dbReference type="Gene3D" id="3.50.50.60">
    <property type="entry name" value="FAD/NAD(P)-binding domain"/>
    <property type="match status" value="2"/>
</dbReference>
<proteinExistence type="inferred from homology"/>
<reference evidence="7 8" key="1">
    <citation type="journal article" date="2011" name="Stand. Genomic Sci.">
        <title>Complete genome sequence of Haliscomenobacter hydrossis type strain (O).</title>
        <authorList>
            <consortium name="US DOE Joint Genome Institute (JGI-PGF)"/>
            <person name="Daligault H."/>
            <person name="Lapidus A."/>
            <person name="Zeytun A."/>
            <person name="Nolan M."/>
            <person name="Lucas S."/>
            <person name="Del Rio T.G."/>
            <person name="Tice H."/>
            <person name="Cheng J.F."/>
            <person name="Tapia R."/>
            <person name="Han C."/>
            <person name="Goodwin L."/>
            <person name="Pitluck S."/>
            <person name="Liolios K."/>
            <person name="Pagani I."/>
            <person name="Ivanova N."/>
            <person name="Huntemann M."/>
            <person name="Mavromatis K."/>
            <person name="Mikhailova N."/>
            <person name="Pati A."/>
            <person name="Chen A."/>
            <person name="Palaniappan K."/>
            <person name="Land M."/>
            <person name="Hauser L."/>
            <person name="Brambilla E.M."/>
            <person name="Rohde M."/>
            <person name="Verbarg S."/>
            <person name="Goker M."/>
            <person name="Bristow J."/>
            <person name="Eisen J.A."/>
            <person name="Markowitz V."/>
            <person name="Hugenholtz P."/>
            <person name="Kyrpides N.C."/>
            <person name="Klenk H.P."/>
            <person name="Woyke T."/>
        </authorList>
    </citation>
    <scope>NUCLEOTIDE SEQUENCE [LARGE SCALE GENOMIC DNA]</scope>
    <source>
        <strain evidence="8">ATCC 27775 / DSM 1100 / LMG 10767 / O</strain>
    </source>
</reference>
<dbReference type="HOGENOM" id="CLU_572081_0_0_10"/>
<protein>
    <recommendedName>
        <fullName evidence="6">Glucose-methanol-choline oxidoreductase C-terminal domain-containing protein</fullName>
    </recommendedName>
</protein>
<dbReference type="InterPro" id="IPR007867">
    <property type="entry name" value="GMC_OxRtase_C"/>
</dbReference>
<evidence type="ECO:0000256" key="3">
    <source>
        <dbReference type="ARBA" id="ARBA00022630"/>
    </source>
</evidence>
<sequence length="477" mass="54160">MRKTKICIIGLGTYGSYLTKRLLEHCGTSVDITILETGDKHTQSEQEIGFKSSSQYSNAASQGRFFGLGGTSAKWGGQILFFDERENPSKDSIWETIITLNQKYKRQVLKQLLGDRQLKKLDQYTYEQGAFKTGLWLKYTKRNLFQRLSATQLAQVELKKKVRVVAFKQDGEKILGVITINQEGLEEYIAADVFYLTAGAIESCRLLLQSMPELTQQTDLGKNFGDHISIELLRIYGQQPKIVGMSIVPRIINGSLATRRLIVQTQTGRIGFLHPIYNKDVQVFTLLKSILFGKQKSKVSIKDLLHGMLFLFLFGSKYLFFNKLHIHKNNWSLQLDLEQSFPNTNQLSLSGELDIYNQRGVSLNWNISDEDRACVAEIKDQVINMLKQQGTNYHDIASENDLGHKIEDVYHPVGFIRMGTDERAVANMNYQIEGTNNLFHFSTALLPSAKAINPTAAAFCFIEDHLDRSYSFLNKAI</sequence>
<dbReference type="PANTHER" id="PTHR42784">
    <property type="entry name" value="PYRANOSE 2-OXIDASE"/>
    <property type="match status" value="1"/>
</dbReference>
<keyword evidence="5" id="KW-0560">Oxidoreductase</keyword>
<reference key="2">
    <citation type="submission" date="2011-04" db="EMBL/GenBank/DDBJ databases">
        <title>Complete sequence of chromosome of Haliscomenobacter hydrossis DSM 1100.</title>
        <authorList>
            <consortium name="US DOE Joint Genome Institute (JGI-PGF)"/>
            <person name="Lucas S."/>
            <person name="Han J."/>
            <person name="Lapidus A."/>
            <person name="Bruce D."/>
            <person name="Goodwin L."/>
            <person name="Pitluck S."/>
            <person name="Peters L."/>
            <person name="Kyrpides N."/>
            <person name="Mavromatis K."/>
            <person name="Ivanova N."/>
            <person name="Ovchinnikova G."/>
            <person name="Pagani I."/>
            <person name="Daligault H."/>
            <person name="Detter J.C."/>
            <person name="Han C."/>
            <person name="Land M."/>
            <person name="Hauser L."/>
            <person name="Markowitz V."/>
            <person name="Cheng J.-F."/>
            <person name="Hugenholtz P."/>
            <person name="Woyke T."/>
            <person name="Wu D."/>
            <person name="Verbarg S."/>
            <person name="Frueling A."/>
            <person name="Brambilla E."/>
            <person name="Klenk H.-P."/>
            <person name="Eisen J.A."/>
        </authorList>
    </citation>
    <scope>NUCLEOTIDE SEQUENCE</scope>
    <source>
        <strain>DSM 1100</strain>
    </source>
</reference>
<dbReference type="eggNOG" id="COG2303">
    <property type="taxonomic scope" value="Bacteria"/>
</dbReference>
<evidence type="ECO:0000313" key="7">
    <source>
        <dbReference type="EMBL" id="AEE50751.1"/>
    </source>
</evidence>
<dbReference type="SUPFAM" id="SSF51905">
    <property type="entry name" value="FAD/NAD(P)-binding domain"/>
    <property type="match status" value="1"/>
</dbReference>
<organism evidence="7 8">
    <name type="scientific">Haliscomenobacter hydrossis (strain ATCC 27775 / DSM 1100 / LMG 10767 / O)</name>
    <dbReference type="NCBI Taxonomy" id="760192"/>
    <lineage>
        <taxon>Bacteria</taxon>
        <taxon>Pseudomonadati</taxon>
        <taxon>Bacteroidota</taxon>
        <taxon>Saprospiria</taxon>
        <taxon>Saprospirales</taxon>
        <taxon>Haliscomenobacteraceae</taxon>
        <taxon>Haliscomenobacter</taxon>
    </lineage>
</organism>
<keyword evidence="3" id="KW-0285">Flavoprotein</keyword>
<dbReference type="InterPro" id="IPR051473">
    <property type="entry name" value="P2Ox-like"/>
</dbReference>
<dbReference type="Proteomes" id="UP000008461">
    <property type="component" value="Chromosome"/>
</dbReference>
<dbReference type="Pfam" id="PF05199">
    <property type="entry name" value="GMC_oxred_C"/>
    <property type="match status" value="1"/>
</dbReference>
<dbReference type="EMBL" id="CP002691">
    <property type="protein sequence ID" value="AEE50751.1"/>
    <property type="molecule type" value="Genomic_DNA"/>
</dbReference>
<evidence type="ECO:0000259" key="6">
    <source>
        <dbReference type="Pfam" id="PF05199"/>
    </source>
</evidence>
<dbReference type="KEGG" id="hhy:Halhy_2886"/>
<keyword evidence="8" id="KW-1185">Reference proteome</keyword>
<dbReference type="InterPro" id="IPR036188">
    <property type="entry name" value="FAD/NAD-bd_sf"/>
</dbReference>
<dbReference type="RefSeq" id="WP_013765297.1">
    <property type="nucleotide sequence ID" value="NC_015510.1"/>
</dbReference>
<accession>F4L453</accession>
<name>F4L453_HALH1</name>
<keyword evidence="4" id="KW-0274">FAD</keyword>
<evidence type="ECO:0000256" key="4">
    <source>
        <dbReference type="ARBA" id="ARBA00022827"/>
    </source>
</evidence>
<dbReference type="OrthoDB" id="9798604at2"/>